<evidence type="ECO:0000313" key="1">
    <source>
        <dbReference type="EMBL" id="GIX86563.1"/>
    </source>
</evidence>
<gene>
    <name evidence="1" type="ORF">CEXT_606641</name>
</gene>
<evidence type="ECO:0000313" key="2">
    <source>
        <dbReference type="Proteomes" id="UP001054945"/>
    </source>
</evidence>
<dbReference type="EMBL" id="BPLR01003599">
    <property type="protein sequence ID" value="GIX86563.1"/>
    <property type="molecule type" value="Genomic_DNA"/>
</dbReference>
<reference evidence="1 2" key="1">
    <citation type="submission" date="2021-06" db="EMBL/GenBank/DDBJ databases">
        <title>Caerostris extrusa draft genome.</title>
        <authorList>
            <person name="Kono N."/>
            <person name="Arakawa K."/>
        </authorList>
    </citation>
    <scope>NUCLEOTIDE SEQUENCE [LARGE SCALE GENOMIC DNA]</scope>
</reference>
<dbReference type="AlphaFoldDB" id="A0AAV4NPE2"/>
<organism evidence="1 2">
    <name type="scientific">Caerostris extrusa</name>
    <name type="common">Bark spider</name>
    <name type="synonym">Caerostris bankana</name>
    <dbReference type="NCBI Taxonomy" id="172846"/>
    <lineage>
        <taxon>Eukaryota</taxon>
        <taxon>Metazoa</taxon>
        <taxon>Ecdysozoa</taxon>
        <taxon>Arthropoda</taxon>
        <taxon>Chelicerata</taxon>
        <taxon>Arachnida</taxon>
        <taxon>Araneae</taxon>
        <taxon>Araneomorphae</taxon>
        <taxon>Entelegynae</taxon>
        <taxon>Araneoidea</taxon>
        <taxon>Araneidae</taxon>
        <taxon>Caerostris</taxon>
    </lineage>
</organism>
<protein>
    <submittedName>
        <fullName evidence="1">Uncharacterized protein</fullName>
    </submittedName>
</protein>
<name>A0AAV4NPE2_CAEEX</name>
<proteinExistence type="predicted"/>
<keyword evidence="2" id="KW-1185">Reference proteome</keyword>
<dbReference type="Proteomes" id="UP001054945">
    <property type="component" value="Unassembled WGS sequence"/>
</dbReference>
<sequence>MTCIPLTTAHQHRHLDWKLQKWLNPTCEEATSLELDDRYAIFDRSIAIFDRSIAIFDRSIAIFDSPINRGETLLWNFVD</sequence>
<comment type="caution">
    <text evidence="1">The sequence shown here is derived from an EMBL/GenBank/DDBJ whole genome shotgun (WGS) entry which is preliminary data.</text>
</comment>
<accession>A0AAV4NPE2</accession>